<gene>
    <name evidence="1" type="ORF">S01H1_23983</name>
</gene>
<organism evidence="1">
    <name type="scientific">marine sediment metagenome</name>
    <dbReference type="NCBI Taxonomy" id="412755"/>
    <lineage>
        <taxon>unclassified sequences</taxon>
        <taxon>metagenomes</taxon>
        <taxon>ecological metagenomes</taxon>
    </lineage>
</organism>
<evidence type="ECO:0000313" key="1">
    <source>
        <dbReference type="EMBL" id="GAF89623.1"/>
    </source>
</evidence>
<dbReference type="EMBL" id="BARS01014061">
    <property type="protein sequence ID" value="GAF89623.1"/>
    <property type="molecule type" value="Genomic_DNA"/>
</dbReference>
<feature type="non-terminal residue" evidence="1">
    <location>
        <position position="101"/>
    </location>
</feature>
<name>X0T810_9ZZZZ</name>
<sequence length="101" mass="11825">WGDDSPILKDNAYANPFWNESAMFRTNRGNAFRVNIWWKGAHRGCERAQWIGDKMSFFAPHPNGLGPVIVRSGEQMEKDDAGFLRKAPKFEQYKQPHWWQT</sequence>
<accession>X0T810</accession>
<dbReference type="AlphaFoldDB" id="X0T810"/>
<comment type="caution">
    <text evidence="1">The sequence shown here is derived from an EMBL/GenBank/DDBJ whole genome shotgun (WGS) entry which is preliminary data.</text>
</comment>
<proteinExistence type="predicted"/>
<reference evidence="1" key="1">
    <citation type="journal article" date="2014" name="Front. Microbiol.">
        <title>High frequency of phylogenetically diverse reductive dehalogenase-homologous genes in deep subseafloor sedimentary metagenomes.</title>
        <authorList>
            <person name="Kawai M."/>
            <person name="Futagami T."/>
            <person name="Toyoda A."/>
            <person name="Takaki Y."/>
            <person name="Nishi S."/>
            <person name="Hori S."/>
            <person name="Arai W."/>
            <person name="Tsubouchi T."/>
            <person name="Morono Y."/>
            <person name="Uchiyama I."/>
            <person name="Ito T."/>
            <person name="Fujiyama A."/>
            <person name="Inagaki F."/>
            <person name="Takami H."/>
        </authorList>
    </citation>
    <scope>NUCLEOTIDE SEQUENCE</scope>
    <source>
        <strain evidence="1">Expedition CK06-06</strain>
    </source>
</reference>
<protein>
    <submittedName>
        <fullName evidence="1">Uncharacterized protein</fullName>
    </submittedName>
</protein>
<feature type="non-terminal residue" evidence="1">
    <location>
        <position position="1"/>
    </location>
</feature>